<evidence type="ECO:0000256" key="2">
    <source>
        <dbReference type="ARBA" id="ARBA00023125"/>
    </source>
</evidence>
<dbReference type="InterPro" id="IPR036388">
    <property type="entry name" value="WH-like_DNA-bd_sf"/>
</dbReference>
<evidence type="ECO:0000259" key="4">
    <source>
        <dbReference type="PROSITE" id="PS51118"/>
    </source>
</evidence>
<dbReference type="PROSITE" id="PS51118">
    <property type="entry name" value="HTH_HXLR"/>
    <property type="match status" value="1"/>
</dbReference>
<reference evidence="5 6" key="1">
    <citation type="journal article" date="2015" name="Nature">
        <title>rRNA introns, odd ribosomes, and small enigmatic genomes across a large radiation of phyla.</title>
        <authorList>
            <person name="Brown C.T."/>
            <person name="Hug L.A."/>
            <person name="Thomas B.C."/>
            <person name="Sharon I."/>
            <person name="Castelle C.J."/>
            <person name="Singh A."/>
            <person name="Wilkins M.J."/>
            <person name="Williams K.H."/>
            <person name="Banfield J.F."/>
        </authorList>
    </citation>
    <scope>NUCLEOTIDE SEQUENCE [LARGE SCALE GENOMIC DNA]</scope>
</reference>
<evidence type="ECO:0000313" key="6">
    <source>
        <dbReference type="Proteomes" id="UP000034854"/>
    </source>
</evidence>
<evidence type="ECO:0000256" key="1">
    <source>
        <dbReference type="ARBA" id="ARBA00023015"/>
    </source>
</evidence>
<dbReference type="EMBL" id="LCAG01000008">
    <property type="protein sequence ID" value="KKR86982.1"/>
    <property type="molecule type" value="Genomic_DNA"/>
</dbReference>
<keyword evidence="2" id="KW-0238">DNA-binding</keyword>
<dbReference type="InterPro" id="IPR002577">
    <property type="entry name" value="HTH_HxlR"/>
</dbReference>
<keyword evidence="1" id="KW-0805">Transcription regulation</keyword>
<dbReference type="PATRIC" id="fig|1618409.3.peg.500"/>
<dbReference type="PANTHER" id="PTHR33204:SF29">
    <property type="entry name" value="TRANSCRIPTIONAL REGULATOR"/>
    <property type="match status" value="1"/>
</dbReference>
<dbReference type="PANTHER" id="PTHR33204">
    <property type="entry name" value="TRANSCRIPTIONAL REGULATOR, MARR FAMILY"/>
    <property type="match status" value="1"/>
</dbReference>
<gene>
    <name evidence="5" type="ORF">UU34_C0008G0006</name>
</gene>
<dbReference type="Pfam" id="PF01638">
    <property type="entry name" value="HxlR"/>
    <property type="match status" value="1"/>
</dbReference>
<name>A0A0G0XGW7_9BACT</name>
<dbReference type="InterPro" id="IPR036390">
    <property type="entry name" value="WH_DNA-bd_sf"/>
</dbReference>
<dbReference type="GO" id="GO:0003677">
    <property type="term" value="F:DNA binding"/>
    <property type="evidence" value="ECO:0007669"/>
    <property type="project" value="UniProtKB-KW"/>
</dbReference>
<organism evidence="5 6">
    <name type="scientific">Candidatus Curtissbacteria bacterium GW2011_GWA1_41_11</name>
    <dbReference type="NCBI Taxonomy" id="1618409"/>
    <lineage>
        <taxon>Bacteria</taxon>
        <taxon>Candidatus Curtissiibacteriota</taxon>
    </lineage>
</organism>
<dbReference type="SUPFAM" id="SSF46785">
    <property type="entry name" value="Winged helix' DNA-binding domain"/>
    <property type="match status" value="1"/>
</dbReference>
<sequence length="130" mass="14945">MIIDGKELTIQINGKAYHCALDVTMGFIGGKWKTVVLWYLRNEHQRFSELKKHIPEITEKMLSLQLKELVKDGIVGRKVYAEVPPRVEYFLTEEGRTLIPCLEALAKWGRDRGKKYGKVKELNEKSANIG</sequence>
<evidence type="ECO:0000313" key="5">
    <source>
        <dbReference type="EMBL" id="KKR86982.1"/>
    </source>
</evidence>
<protein>
    <submittedName>
        <fullName evidence="5">Transcriptional regulator</fullName>
    </submittedName>
</protein>
<accession>A0A0G0XGW7</accession>
<feature type="domain" description="HTH hxlR-type" evidence="4">
    <location>
        <begin position="19"/>
        <end position="117"/>
    </location>
</feature>
<proteinExistence type="predicted"/>
<dbReference type="Gene3D" id="1.10.10.10">
    <property type="entry name" value="Winged helix-like DNA-binding domain superfamily/Winged helix DNA-binding domain"/>
    <property type="match status" value="1"/>
</dbReference>
<dbReference type="AlphaFoldDB" id="A0A0G0XGW7"/>
<keyword evidence="3" id="KW-0804">Transcription</keyword>
<comment type="caution">
    <text evidence="5">The sequence shown here is derived from an EMBL/GenBank/DDBJ whole genome shotgun (WGS) entry which is preliminary data.</text>
</comment>
<evidence type="ECO:0000256" key="3">
    <source>
        <dbReference type="ARBA" id="ARBA00023163"/>
    </source>
</evidence>
<dbReference type="Proteomes" id="UP000034854">
    <property type="component" value="Unassembled WGS sequence"/>
</dbReference>